<evidence type="ECO:0000313" key="7">
    <source>
        <dbReference type="Proteomes" id="UP000018731"/>
    </source>
</evidence>
<evidence type="ECO:0000256" key="2">
    <source>
        <dbReference type="ARBA" id="ARBA00022741"/>
    </source>
</evidence>
<dbReference type="PANTHER" id="PTHR11638:SF18">
    <property type="entry name" value="HEAT SHOCK PROTEIN 104"/>
    <property type="match status" value="1"/>
</dbReference>
<comment type="caution">
    <text evidence="6">The sequence shown here is derived from an EMBL/GenBank/DDBJ whole genome shotgun (WGS) entry which is preliminary data.</text>
</comment>
<dbReference type="STRING" id="1357400.HMPREF2086_01923"/>
<dbReference type="InterPro" id="IPR003959">
    <property type="entry name" value="ATPase_AAA_core"/>
</dbReference>
<keyword evidence="3" id="KW-0067">ATP-binding</keyword>
<evidence type="ECO:0000256" key="4">
    <source>
        <dbReference type="SAM" id="MobiDB-lite"/>
    </source>
</evidence>
<keyword evidence="2" id="KW-0547">Nucleotide-binding</keyword>
<organism evidence="6 7">
    <name type="scientific">Helicobacter macacae MIT 99-5501</name>
    <dbReference type="NCBI Taxonomy" id="1357400"/>
    <lineage>
        <taxon>Bacteria</taxon>
        <taxon>Pseudomonadati</taxon>
        <taxon>Campylobacterota</taxon>
        <taxon>Epsilonproteobacteria</taxon>
        <taxon>Campylobacterales</taxon>
        <taxon>Helicobacteraceae</taxon>
        <taxon>Helicobacter</taxon>
    </lineage>
</organism>
<dbReference type="SMART" id="SM00382">
    <property type="entry name" value="AAA"/>
    <property type="match status" value="1"/>
</dbReference>
<dbReference type="GO" id="GO:0005737">
    <property type="term" value="C:cytoplasm"/>
    <property type="evidence" value="ECO:0007669"/>
    <property type="project" value="TreeGrafter"/>
</dbReference>
<dbReference type="Gene3D" id="3.40.50.300">
    <property type="entry name" value="P-loop containing nucleotide triphosphate hydrolases"/>
    <property type="match status" value="1"/>
</dbReference>
<dbReference type="eggNOG" id="COG0542">
    <property type="taxonomic scope" value="Bacteria"/>
</dbReference>
<dbReference type="OrthoDB" id="9803641at2"/>
<dbReference type="PATRIC" id="fig|1357400.3.peg.2608"/>
<dbReference type="GO" id="GO:0005524">
    <property type="term" value="F:ATP binding"/>
    <property type="evidence" value="ECO:0007669"/>
    <property type="project" value="UniProtKB-KW"/>
</dbReference>
<protein>
    <recommendedName>
        <fullName evidence="1">Chaperone protein ClpB</fullName>
    </recommendedName>
</protein>
<dbReference type="AlphaFoldDB" id="V8C615"/>
<evidence type="ECO:0000256" key="1">
    <source>
        <dbReference type="ARBA" id="ARBA00017574"/>
    </source>
</evidence>
<dbReference type="GO" id="GO:0016887">
    <property type="term" value="F:ATP hydrolysis activity"/>
    <property type="evidence" value="ECO:0007669"/>
    <property type="project" value="InterPro"/>
</dbReference>
<dbReference type="InterPro" id="IPR003593">
    <property type="entry name" value="AAA+_ATPase"/>
</dbReference>
<gene>
    <name evidence="6" type="ORF">HMPREF2086_01923</name>
</gene>
<name>V8C615_9HELI</name>
<evidence type="ECO:0000256" key="3">
    <source>
        <dbReference type="ARBA" id="ARBA00022840"/>
    </source>
</evidence>
<evidence type="ECO:0000313" key="6">
    <source>
        <dbReference type="EMBL" id="ETD22196.1"/>
    </source>
</evidence>
<dbReference type="Proteomes" id="UP000018731">
    <property type="component" value="Unassembled WGS sequence"/>
</dbReference>
<evidence type="ECO:0000259" key="5">
    <source>
        <dbReference type="SMART" id="SM00382"/>
    </source>
</evidence>
<keyword evidence="7" id="KW-1185">Reference proteome</keyword>
<dbReference type="InterPro" id="IPR050130">
    <property type="entry name" value="ClpA_ClpB"/>
</dbReference>
<dbReference type="EMBL" id="AZJI01000010">
    <property type="protein sequence ID" value="ETD22196.1"/>
    <property type="molecule type" value="Genomic_DNA"/>
</dbReference>
<dbReference type="Pfam" id="PF07724">
    <property type="entry name" value="AAA_2"/>
    <property type="match status" value="1"/>
</dbReference>
<dbReference type="RefSeq" id="WP_023928760.1">
    <property type="nucleotide sequence ID" value="NZ_KI669456.1"/>
</dbReference>
<dbReference type="SUPFAM" id="SSF52540">
    <property type="entry name" value="P-loop containing nucleoside triphosphate hydrolases"/>
    <property type="match status" value="1"/>
</dbReference>
<sequence length="606" mass="68325">MASVSLDKQNKEGEWVAFLRTQIFANKMLILHGNVEDYFYSPIVEDFVLLQKRLEEILREVGYTQLCFWDRLNGADNTKISSLHKEPSSGVPIDFDDESSQKEAQKTDTTEFFAMIRSAFRQADESDEAEQKRVAFIANYASFAMPNATQLDSNDKKTLMFLRECVSQSHFAESSDRGRPQPLIILIVQNLAHIPLILSQNNASIRDIAIPMPDRATRETFINMTTFDFSQELLQDSTAQEEFIDHLEGLSIRDILHLRDLLAYCTLQGEHINHKDLIYRYKYGTKTSPWESLNKSTVRELKTTLKKRVKGQDSAVDKVVQMVLRAYTGLSGIQHSSARKTPKGALFFVGPTGVGKTELAKALAQALFGDEDLCIRFDMSEYNHEHSDQRLVGAPPGYVGYEEGGQLTNALKKRPFCVLLFDEIEKAHPRILDKFLQILEDGRLTDGRGETVSFTESVIIFTSNIGASTAKSEKEFIQAVQEHFRDKLNRPELLNRIGNNITAFNHIDNKDILREIIQSKLSNLEALLQSKYKITSLDLQDSALNPMIDDFLKQGGSSSGGRGILNAAVDSLIDPISNAIFESDEYANKVLKISRSSDEGLKIEFV</sequence>
<dbReference type="InterPro" id="IPR001270">
    <property type="entry name" value="ClpA/B"/>
</dbReference>
<dbReference type="PRINTS" id="PR00300">
    <property type="entry name" value="CLPPROTEASEA"/>
</dbReference>
<feature type="domain" description="AAA+ ATPase" evidence="5">
    <location>
        <begin position="342"/>
        <end position="498"/>
    </location>
</feature>
<dbReference type="GO" id="GO:0034605">
    <property type="term" value="P:cellular response to heat"/>
    <property type="evidence" value="ECO:0007669"/>
    <property type="project" value="TreeGrafter"/>
</dbReference>
<dbReference type="CDD" id="cd19499">
    <property type="entry name" value="RecA-like_ClpB_Hsp104-like"/>
    <property type="match status" value="1"/>
</dbReference>
<reference evidence="6 7" key="1">
    <citation type="journal article" date="2014" name="Genome Announc.">
        <title>Draft genome sequences of six enterohepatic helicobacter species isolated from humans and one from rhesus macaques.</title>
        <authorList>
            <person name="Shen Z."/>
            <person name="Sheh A."/>
            <person name="Young S.K."/>
            <person name="Abouelliel A."/>
            <person name="Ward D.V."/>
            <person name="Earl A.M."/>
            <person name="Fox J.G."/>
        </authorList>
    </citation>
    <scope>NUCLEOTIDE SEQUENCE [LARGE SCALE GENOMIC DNA]</scope>
    <source>
        <strain evidence="6 7">MIT 99-5501</strain>
    </source>
</reference>
<proteinExistence type="predicted"/>
<dbReference type="HOGENOM" id="CLU_005070_9_4_7"/>
<dbReference type="InterPro" id="IPR027417">
    <property type="entry name" value="P-loop_NTPase"/>
</dbReference>
<feature type="region of interest" description="Disordered" evidence="4">
    <location>
        <begin position="83"/>
        <end position="105"/>
    </location>
</feature>
<accession>V8C615</accession>
<dbReference type="PANTHER" id="PTHR11638">
    <property type="entry name" value="ATP-DEPENDENT CLP PROTEASE"/>
    <property type="match status" value="1"/>
</dbReference>